<evidence type="ECO:0000313" key="3">
    <source>
        <dbReference type="Proteomes" id="UP000225379"/>
    </source>
</evidence>
<dbReference type="InterPro" id="IPR001109">
    <property type="entry name" value="Hydrogenase_HupF/HypC"/>
</dbReference>
<dbReference type="Pfam" id="PF01455">
    <property type="entry name" value="HupF_HypC"/>
    <property type="match status" value="1"/>
</dbReference>
<dbReference type="PANTHER" id="PTHR35177">
    <property type="entry name" value="HYDROGENASE MATURATION FACTOR HYBG"/>
    <property type="match status" value="1"/>
</dbReference>
<evidence type="ECO:0000256" key="1">
    <source>
        <dbReference type="ARBA" id="ARBA00006018"/>
    </source>
</evidence>
<comment type="caution">
    <text evidence="2">The sequence shown here is derived from an EMBL/GenBank/DDBJ whole genome shotgun (WGS) entry which is preliminary data.</text>
</comment>
<dbReference type="GO" id="GO:0051604">
    <property type="term" value="P:protein maturation"/>
    <property type="evidence" value="ECO:0007669"/>
    <property type="project" value="TreeGrafter"/>
</dbReference>
<sequence length="93" mass="9920">MCLGVPARIIAIADAGRMLAVADILGERRDVNLSCIAEPGDDMTGQIGQWVLVHLGFALSRVEEADARITLDLLRQVDEAEAGRGHLKASLLA</sequence>
<dbReference type="GO" id="GO:1902670">
    <property type="term" value="F:carbon dioxide binding"/>
    <property type="evidence" value="ECO:0007669"/>
    <property type="project" value="TreeGrafter"/>
</dbReference>
<gene>
    <name evidence="2" type="primary">hypC</name>
    <name evidence="2" type="ORF">CRT60_07135</name>
</gene>
<dbReference type="EMBL" id="PDKW01000039">
    <property type="protein sequence ID" value="PGH57750.1"/>
    <property type="molecule type" value="Genomic_DNA"/>
</dbReference>
<dbReference type="InterPro" id="IPR019812">
    <property type="entry name" value="Hydgase_assmbl_chp_CS"/>
</dbReference>
<protein>
    <submittedName>
        <fullName evidence="2">HypC/HybG/HupF family hydrogenase formation chaperone</fullName>
    </submittedName>
</protein>
<dbReference type="PRINTS" id="PR00445">
    <property type="entry name" value="HUPFHYPC"/>
</dbReference>
<dbReference type="GO" id="GO:0005506">
    <property type="term" value="F:iron ion binding"/>
    <property type="evidence" value="ECO:0007669"/>
    <property type="project" value="TreeGrafter"/>
</dbReference>
<dbReference type="Gene3D" id="2.30.30.140">
    <property type="match status" value="1"/>
</dbReference>
<reference evidence="3" key="1">
    <citation type="submission" date="2017-10" db="EMBL/GenBank/DDBJ databases">
        <authorList>
            <person name="Kravchenko I.K."/>
            <person name="Grouzdev D.S."/>
        </authorList>
    </citation>
    <scope>NUCLEOTIDE SEQUENCE [LARGE SCALE GENOMIC DNA]</scope>
    <source>
        <strain evidence="3">B2</strain>
    </source>
</reference>
<keyword evidence="3" id="KW-1185">Reference proteome</keyword>
<dbReference type="PROSITE" id="PS01097">
    <property type="entry name" value="HUPF_HYPC"/>
    <property type="match status" value="1"/>
</dbReference>
<comment type="similarity">
    <text evidence="1">Belongs to the HupF/HypC family.</text>
</comment>
<organism evidence="2 3">
    <name type="scientific">Azospirillum palustre</name>
    <dbReference type="NCBI Taxonomy" id="2044885"/>
    <lineage>
        <taxon>Bacteria</taxon>
        <taxon>Pseudomonadati</taxon>
        <taxon>Pseudomonadota</taxon>
        <taxon>Alphaproteobacteria</taxon>
        <taxon>Rhodospirillales</taxon>
        <taxon>Azospirillaceae</taxon>
        <taxon>Azospirillum</taxon>
    </lineage>
</organism>
<dbReference type="SUPFAM" id="SSF159127">
    <property type="entry name" value="HupF/HypC-like"/>
    <property type="match status" value="1"/>
</dbReference>
<name>A0A2B8BJ23_9PROT</name>
<dbReference type="Proteomes" id="UP000225379">
    <property type="component" value="Unassembled WGS sequence"/>
</dbReference>
<dbReference type="NCBIfam" id="TIGR00074">
    <property type="entry name" value="hypC_hupF"/>
    <property type="match status" value="1"/>
</dbReference>
<dbReference type="OrthoDB" id="9806017at2"/>
<dbReference type="AlphaFoldDB" id="A0A2B8BJ23"/>
<evidence type="ECO:0000313" key="2">
    <source>
        <dbReference type="EMBL" id="PGH57750.1"/>
    </source>
</evidence>
<dbReference type="RefSeq" id="WP_098735742.1">
    <property type="nucleotide sequence ID" value="NZ_PDKW01000039.1"/>
</dbReference>
<accession>A0A2B8BJ23</accession>
<proteinExistence type="inferred from homology"/>
<dbReference type="PANTHER" id="PTHR35177:SF2">
    <property type="entry name" value="HYDROGENASE MATURATION FACTOR HYBG"/>
    <property type="match status" value="1"/>
</dbReference>